<reference evidence="2 3" key="1">
    <citation type="submission" date="2015-01" db="EMBL/GenBank/DDBJ databases">
        <authorList>
            <person name="Xiang T."/>
            <person name="Song Y."/>
            <person name="Huang L."/>
            <person name="Wang B."/>
            <person name="Wu P."/>
        </authorList>
    </citation>
    <scope>NUCLEOTIDE SEQUENCE [LARGE SCALE GENOMIC DNA]</scope>
    <source>
        <strain evidence="2 3">CcD38</strain>
    </source>
</reference>
<dbReference type="PANTHER" id="PTHR32060">
    <property type="entry name" value="TAIL-SPECIFIC PROTEASE"/>
    <property type="match status" value="1"/>
</dbReference>
<dbReference type="SUPFAM" id="SSF50156">
    <property type="entry name" value="PDZ domain-like"/>
    <property type="match status" value="1"/>
</dbReference>
<gene>
    <name evidence="2" type="ORF">CCAND38_600005</name>
</gene>
<dbReference type="SMART" id="SM00245">
    <property type="entry name" value="TSPc"/>
    <property type="match status" value="1"/>
</dbReference>
<evidence type="ECO:0000259" key="1">
    <source>
        <dbReference type="SMART" id="SM00245"/>
    </source>
</evidence>
<dbReference type="EMBL" id="CDOI01000174">
    <property type="protein sequence ID" value="CEN48519.1"/>
    <property type="molecule type" value="Genomic_DNA"/>
</dbReference>
<accession>A0A0B7ICP2</accession>
<proteinExistence type="predicted"/>
<dbReference type="Gene3D" id="3.90.226.10">
    <property type="entry name" value="2-enoyl-CoA Hydratase, Chain A, domain 1"/>
    <property type="match status" value="1"/>
</dbReference>
<feature type="domain" description="Tail specific protease" evidence="1">
    <location>
        <begin position="212"/>
        <end position="409"/>
    </location>
</feature>
<name>A0A0B7ICP2_9FLAO</name>
<dbReference type="AlphaFoldDB" id="A0A0B7ICP2"/>
<dbReference type="InterPro" id="IPR041613">
    <property type="entry name" value="Pept_S41_N"/>
</dbReference>
<dbReference type="RefSeq" id="WP_042344969.1">
    <property type="nucleotide sequence ID" value="NZ_CDOI01000174.1"/>
</dbReference>
<dbReference type="Gene3D" id="2.30.42.10">
    <property type="match status" value="1"/>
</dbReference>
<protein>
    <submittedName>
        <fullName evidence="2">Carboxyl-terminal-processing protease</fullName>
        <ecNumber evidence="2">3.4.21.102</ecNumber>
    </submittedName>
</protein>
<dbReference type="Gene3D" id="3.30.750.170">
    <property type="match status" value="1"/>
</dbReference>
<evidence type="ECO:0000313" key="3">
    <source>
        <dbReference type="Proteomes" id="UP000045051"/>
    </source>
</evidence>
<dbReference type="GO" id="GO:0006508">
    <property type="term" value="P:proteolysis"/>
    <property type="evidence" value="ECO:0007669"/>
    <property type="project" value="UniProtKB-KW"/>
</dbReference>
<dbReference type="InterPro" id="IPR036034">
    <property type="entry name" value="PDZ_sf"/>
</dbReference>
<dbReference type="InterPro" id="IPR005151">
    <property type="entry name" value="Tail-specific_protease"/>
</dbReference>
<dbReference type="PANTHER" id="PTHR32060:SF30">
    <property type="entry name" value="CARBOXY-TERMINAL PROCESSING PROTEASE CTPA"/>
    <property type="match status" value="1"/>
</dbReference>
<dbReference type="InterPro" id="IPR029045">
    <property type="entry name" value="ClpP/crotonase-like_dom_sf"/>
</dbReference>
<dbReference type="CDD" id="cd07561">
    <property type="entry name" value="Peptidase_S41_CPP_like"/>
    <property type="match status" value="1"/>
</dbReference>
<keyword evidence="2" id="KW-0645">Protease</keyword>
<dbReference type="GO" id="GO:0004252">
    <property type="term" value="F:serine-type endopeptidase activity"/>
    <property type="evidence" value="ECO:0007669"/>
    <property type="project" value="UniProtKB-EC"/>
</dbReference>
<organism evidence="2 3">
    <name type="scientific">Capnocytophaga canis</name>
    <dbReference type="NCBI Taxonomy" id="1848903"/>
    <lineage>
        <taxon>Bacteria</taxon>
        <taxon>Pseudomonadati</taxon>
        <taxon>Bacteroidota</taxon>
        <taxon>Flavobacteriia</taxon>
        <taxon>Flavobacteriales</taxon>
        <taxon>Flavobacteriaceae</taxon>
        <taxon>Capnocytophaga</taxon>
    </lineage>
</organism>
<dbReference type="PROSITE" id="PS51257">
    <property type="entry name" value="PROKAR_LIPOPROTEIN"/>
    <property type="match status" value="1"/>
</dbReference>
<dbReference type="Pfam" id="PF18294">
    <property type="entry name" value="Pept_S41_N"/>
    <property type="match status" value="1"/>
</dbReference>
<keyword evidence="2" id="KW-0378">Hydrolase</keyword>
<sequence>MRKILSITLLIFSVFSCKKDVDDTPNGGLISQLTPEQQVDLQIKNFIWKGLNLYYLWQADVPNLADTRFAPSLIRTNFNNKEYVDFLKKGQAPDKFFYSLLNNYPKIDRFSFITDDYEELERTFAGQVYSSGMDFALSRYGTQGGVLGIVRYVLPDTDAAQKGIKRGDVFTQVDGQALTINNYRQLLFNDKTSMVIDINRIKIVNDKPTIVSENRTVTMAKKSIKENPVHISKVIEKGSHKVGYLMYNSFVADFDLQLNEAFGMFKSKGINDLVLDLRYNGGGRISSAVYLASMITGLSKQNVFAKERWNDKLQPAFKDSDITNYFADKIIKEGVSHPINSLSGLKRIYILTTERTASASELVINGLKPYIEVIQIGGTTTGKNQGSITLYDSPAGYNKKGVNPKHKWAMQPLVLKIVNKDGEGDYTSGITPNHAIEEDWANFGELGQETEPFLAKALELITGINTSGKSIPAQPLMPVKPLADSKTYNFGANEMYK</sequence>
<keyword evidence="3" id="KW-1185">Reference proteome</keyword>
<dbReference type="GO" id="GO:0030288">
    <property type="term" value="C:outer membrane-bounded periplasmic space"/>
    <property type="evidence" value="ECO:0007669"/>
    <property type="project" value="TreeGrafter"/>
</dbReference>
<dbReference type="GO" id="GO:0007165">
    <property type="term" value="P:signal transduction"/>
    <property type="evidence" value="ECO:0007669"/>
    <property type="project" value="TreeGrafter"/>
</dbReference>
<evidence type="ECO:0000313" key="2">
    <source>
        <dbReference type="EMBL" id="CEN48519.1"/>
    </source>
</evidence>
<dbReference type="SUPFAM" id="SSF52096">
    <property type="entry name" value="ClpP/crotonase"/>
    <property type="match status" value="1"/>
</dbReference>
<dbReference type="Pfam" id="PF03572">
    <property type="entry name" value="Peptidase_S41"/>
    <property type="match status" value="1"/>
</dbReference>
<dbReference type="EC" id="3.4.21.102" evidence="2"/>
<dbReference type="Proteomes" id="UP000045051">
    <property type="component" value="Unassembled WGS sequence"/>
</dbReference>